<gene>
    <name evidence="1" type="ORF">EV186_104608</name>
</gene>
<evidence type="ECO:0000313" key="1">
    <source>
        <dbReference type="EMBL" id="TDP96620.1"/>
    </source>
</evidence>
<protein>
    <submittedName>
        <fullName evidence="1">Uncharacterized protein</fullName>
    </submittedName>
</protein>
<accession>A0A4R6S9P9</accession>
<evidence type="ECO:0000313" key="2">
    <source>
        <dbReference type="Proteomes" id="UP000295444"/>
    </source>
</evidence>
<dbReference type="RefSeq" id="WP_133851949.1">
    <property type="nucleotide sequence ID" value="NZ_SNXZ01000004.1"/>
</dbReference>
<keyword evidence="2" id="KW-1185">Reference proteome</keyword>
<dbReference type="Proteomes" id="UP000295444">
    <property type="component" value="Unassembled WGS sequence"/>
</dbReference>
<name>A0A4R6S9P9_LABRH</name>
<reference evidence="1 2" key="1">
    <citation type="submission" date="2019-03" db="EMBL/GenBank/DDBJ databases">
        <title>Genomic Encyclopedia of Type Strains, Phase IV (KMG-IV): sequencing the most valuable type-strain genomes for metagenomic binning, comparative biology and taxonomic classification.</title>
        <authorList>
            <person name="Goeker M."/>
        </authorList>
    </citation>
    <scope>NUCLEOTIDE SEQUENCE [LARGE SCALE GENOMIC DNA]</scope>
    <source>
        <strain evidence="1 2">DSM 45361</strain>
    </source>
</reference>
<comment type="caution">
    <text evidence="1">The sequence shown here is derived from an EMBL/GenBank/DDBJ whole genome shotgun (WGS) entry which is preliminary data.</text>
</comment>
<proteinExistence type="predicted"/>
<sequence length="367" mass="40474">MNTSTAKLTPSEQQWLDVRTYLRNNRGSLDRAAADSYSTAETVHDTPLLTRPHWIPSQPLPLDEIVLSLDTAAAPSDTVRLDWLPTRADGHQYTRYAEVMAQVAAPAVFENRPTYRLLDANLTPGHAVLEFGLGSYFDSINTGEAAAHEFALAHLGHRAPHGIREQVTDPCDPAQRPVNLAISTLTIRNEPDTGDKTFLLHWRDPRKVGHAGGMYQAIPVGIFQQSGRPQWNIDNDFSLWRNMVREFAEELHGDDEDHGSEQAPIDYGSWPFAARLDQARDDAQLRVYCLGLGVDPLTFATDLLTVAIIDAPVFDELFGSAGATNAEGRVLQRRPFTTASVADTLRTDPLQAAGAALLRLAIDARLH</sequence>
<dbReference type="AlphaFoldDB" id="A0A4R6S9P9"/>
<dbReference type="OrthoDB" id="3831424at2"/>
<dbReference type="EMBL" id="SNXZ01000004">
    <property type="protein sequence ID" value="TDP96620.1"/>
    <property type="molecule type" value="Genomic_DNA"/>
</dbReference>
<organism evidence="1 2">
    <name type="scientific">Labedaea rhizosphaerae</name>
    <dbReference type="NCBI Taxonomy" id="598644"/>
    <lineage>
        <taxon>Bacteria</taxon>
        <taxon>Bacillati</taxon>
        <taxon>Actinomycetota</taxon>
        <taxon>Actinomycetes</taxon>
        <taxon>Pseudonocardiales</taxon>
        <taxon>Pseudonocardiaceae</taxon>
        <taxon>Labedaea</taxon>
    </lineage>
</organism>